<keyword evidence="3 8" id="KW-0732">Signal</keyword>
<comment type="caution">
    <text evidence="10">The sequence shown here is derived from an EMBL/GenBank/DDBJ whole genome shotgun (WGS) entry which is preliminary data.</text>
</comment>
<proteinExistence type="inferred from homology"/>
<evidence type="ECO:0000313" key="11">
    <source>
        <dbReference type="Proteomes" id="UP000518605"/>
    </source>
</evidence>
<accession>A0A7W5CC94</accession>
<evidence type="ECO:0000259" key="9">
    <source>
        <dbReference type="SMART" id="SM00560"/>
    </source>
</evidence>
<protein>
    <recommendedName>
        <fullName evidence="2">beta-fructofuranosidase</fullName>
        <ecNumber evidence="2">3.2.1.26</ecNumber>
    </recommendedName>
</protein>
<keyword evidence="5" id="KW-1015">Disulfide bond</keyword>
<evidence type="ECO:0000256" key="8">
    <source>
        <dbReference type="SAM" id="SignalP"/>
    </source>
</evidence>
<evidence type="ECO:0000313" key="10">
    <source>
        <dbReference type="EMBL" id="MBB3154174.1"/>
    </source>
</evidence>
<dbReference type="SUPFAM" id="SSF49899">
    <property type="entry name" value="Concanavalin A-like lectins/glucanases"/>
    <property type="match status" value="2"/>
</dbReference>
<dbReference type="InterPro" id="IPR051214">
    <property type="entry name" value="GH32_Enzymes"/>
</dbReference>
<comment type="similarity">
    <text evidence="1 7">Belongs to the glycosyl hydrolase 32 family.</text>
</comment>
<feature type="signal peptide" evidence="8">
    <location>
        <begin position="1"/>
        <end position="23"/>
    </location>
</feature>
<dbReference type="CDD" id="cd08996">
    <property type="entry name" value="GH32_FFase"/>
    <property type="match status" value="1"/>
</dbReference>
<dbReference type="PANTHER" id="PTHR43101:SF1">
    <property type="entry name" value="BETA-FRUCTOSIDASE"/>
    <property type="match status" value="1"/>
</dbReference>
<evidence type="ECO:0000256" key="5">
    <source>
        <dbReference type="ARBA" id="ARBA00023157"/>
    </source>
</evidence>
<keyword evidence="4 7" id="KW-0378">Hydrolase</keyword>
<dbReference type="Gene3D" id="2.60.120.560">
    <property type="entry name" value="Exo-inulinase, domain 1"/>
    <property type="match status" value="1"/>
</dbReference>
<reference evidence="10 11" key="1">
    <citation type="submission" date="2020-08" db="EMBL/GenBank/DDBJ databases">
        <title>Genomic Encyclopedia of Type Strains, Phase III (KMG-III): the genomes of soil and plant-associated and newly described type strains.</title>
        <authorList>
            <person name="Whitman W."/>
        </authorList>
    </citation>
    <scope>NUCLEOTIDE SEQUENCE [LARGE SCALE GENOMIC DNA]</scope>
    <source>
        <strain evidence="10 11">CECT 8234</strain>
    </source>
</reference>
<keyword evidence="6 7" id="KW-0326">Glycosidase</keyword>
<dbReference type="InterPro" id="IPR006558">
    <property type="entry name" value="LamG-like"/>
</dbReference>
<name>A0A7W5CC94_9BACL</name>
<dbReference type="Pfam" id="PF08244">
    <property type="entry name" value="Glyco_hydro_32C"/>
    <property type="match status" value="1"/>
</dbReference>
<dbReference type="EMBL" id="JACHXW010000014">
    <property type="protein sequence ID" value="MBB3154174.1"/>
    <property type="molecule type" value="Genomic_DNA"/>
</dbReference>
<sequence length="794" mass="89948">MKKIRFGQYGVFLALSILVLGMAACTSESDDKGLAGYWSFNEQSGEDIVDHVSEEKQHVNYVFNERNQPLLYKKHSDPLWKKVGINGGSLLFDGYSTFIEKEKFDTPEDQLSIGVWVAPRAFEWGDQQLLSAFVSQGSKEKKEGFVFGMYRHGTWSLQLGLGDSLLAGNVEIWDNGHPLPKFKWSYVVATFDSTEGKATLYLNGEKVNEEVFEEYKGKPINKSDDKLSIGKHSNNFKVAGVFDANMFNGMMDELKIYDKALTKAEVKQSYEQYIQISGNALPQIAYDEIRIDPAIYDGDRYRPQFHAIPPGFWMNEPHAPVYYNGKYHLFYQHNPFGPFWHQIHWGHWVSDDMIRWENVKEAVSPEAGELAPDGIWTGSATLDRDGKPVLFITAGNDSEKPNQRVGLVRPVDLHDPYLVEWKSHPQPIVVQKEGQGDFGEFRDPFVWKDNDKDVWYMLVGTGTNNNNGGTASIYSSSDLENWEYHGNVFESSRDKFKFLGEHWELPILLPVQSADGTIKKDIFIVSPHGSGADVEVYYWLGQFDEASKRFVPEHEEPRLIDYGDGFFTGPSGFVDPKTGRSILFTIAQGSRGSWEEYYSGWAHTTGLPVSLYLNDLGQLQVSPIEEVKNARRNTLLELSNATVDETNAKLKDIKGDLLEIYLEFHNHGEKPAGIKVRQAPDDVEYTSVYYDTADNRLKVDRLNSSLDKTGLGVQQAPLSVENDTVKLKIFLDRSLLEVYGNDAVSITSRIFPTLEMAMGLEIFGDSSLVVDRLTVFEMGSVYTNENVKPYYDEQ</sequence>
<dbReference type="GO" id="GO:0004564">
    <property type="term" value="F:beta-fructofuranosidase activity"/>
    <property type="evidence" value="ECO:0007669"/>
    <property type="project" value="UniProtKB-EC"/>
</dbReference>
<dbReference type="InterPro" id="IPR013320">
    <property type="entry name" value="ConA-like_dom_sf"/>
</dbReference>
<evidence type="ECO:0000256" key="6">
    <source>
        <dbReference type="ARBA" id="ARBA00023295"/>
    </source>
</evidence>
<dbReference type="EC" id="3.2.1.26" evidence="2"/>
<dbReference type="InterPro" id="IPR013189">
    <property type="entry name" value="Glyco_hydro_32_C"/>
</dbReference>
<dbReference type="InterPro" id="IPR013148">
    <property type="entry name" value="Glyco_hydro_32_N"/>
</dbReference>
<evidence type="ECO:0000256" key="7">
    <source>
        <dbReference type="RuleBase" id="RU362110"/>
    </source>
</evidence>
<dbReference type="GO" id="GO:0005975">
    <property type="term" value="P:carbohydrate metabolic process"/>
    <property type="evidence" value="ECO:0007669"/>
    <property type="project" value="InterPro"/>
</dbReference>
<dbReference type="Proteomes" id="UP000518605">
    <property type="component" value="Unassembled WGS sequence"/>
</dbReference>
<organism evidence="10 11">
    <name type="scientific">Paenibacillus endophyticus</name>
    <dbReference type="NCBI Taxonomy" id="1294268"/>
    <lineage>
        <taxon>Bacteria</taxon>
        <taxon>Bacillati</taxon>
        <taxon>Bacillota</taxon>
        <taxon>Bacilli</taxon>
        <taxon>Bacillales</taxon>
        <taxon>Paenibacillaceae</taxon>
        <taxon>Paenibacillus</taxon>
    </lineage>
</organism>
<evidence type="ECO:0000256" key="4">
    <source>
        <dbReference type="ARBA" id="ARBA00022801"/>
    </source>
</evidence>
<evidence type="ECO:0000256" key="3">
    <source>
        <dbReference type="ARBA" id="ARBA00022729"/>
    </source>
</evidence>
<evidence type="ECO:0000256" key="2">
    <source>
        <dbReference type="ARBA" id="ARBA00012758"/>
    </source>
</evidence>
<dbReference type="SUPFAM" id="SSF75005">
    <property type="entry name" value="Arabinanase/levansucrase/invertase"/>
    <property type="match status" value="1"/>
</dbReference>
<dbReference type="RefSeq" id="WP_183567126.1">
    <property type="nucleotide sequence ID" value="NZ_CBCSLB010000014.1"/>
</dbReference>
<dbReference type="AlphaFoldDB" id="A0A7W5CC94"/>
<feature type="domain" description="LamG-like jellyroll fold" evidence="9">
    <location>
        <begin position="109"/>
        <end position="264"/>
    </location>
</feature>
<dbReference type="Pfam" id="PF13385">
    <property type="entry name" value="Laminin_G_3"/>
    <property type="match status" value="1"/>
</dbReference>
<dbReference type="PROSITE" id="PS51257">
    <property type="entry name" value="PROKAR_LIPOPROTEIN"/>
    <property type="match status" value="1"/>
</dbReference>
<dbReference type="Pfam" id="PF00251">
    <property type="entry name" value="Glyco_hydro_32N"/>
    <property type="match status" value="1"/>
</dbReference>
<gene>
    <name evidence="10" type="ORF">FHS16_004250</name>
</gene>
<dbReference type="Gene3D" id="2.60.120.200">
    <property type="match status" value="1"/>
</dbReference>
<dbReference type="SMART" id="SM00640">
    <property type="entry name" value="Glyco_32"/>
    <property type="match status" value="1"/>
</dbReference>
<evidence type="ECO:0000256" key="1">
    <source>
        <dbReference type="ARBA" id="ARBA00009902"/>
    </source>
</evidence>
<keyword evidence="11" id="KW-1185">Reference proteome</keyword>
<feature type="chain" id="PRO_5039445869" description="beta-fructofuranosidase" evidence="8">
    <location>
        <begin position="24"/>
        <end position="794"/>
    </location>
</feature>
<dbReference type="Gene3D" id="2.115.10.20">
    <property type="entry name" value="Glycosyl hydrolase domain, family 43"/>
    <property type="match status" value="1"/>
</dbReference>
<dbReference type="PANTHER" id="PTHR43101">
    <property type="entry name" value="BETA-FRUCTOSIDASE"/>
    <property type="match status" value="1"/>
</dbReference>
<dbReference type="InterPro" id="IPR001362">
    <property type="entry name" value="Glyco_hydro_32"/>
</dbReference>
<dbReference type="SMART" id="SM00560">
    <property type="entry name" value="LamGL"/>
    <property type="match status" value="1"/>
</dbReference>
<dbReference type="InterPro" id="IPR023296">
    <property type="entry name" value="Glyco_hydro_beta-prop_sf"/>
</dbReference>